<dbReference type="STRING" id="414048.SAMN04489864_1125"/>
<dbReference type="PIRSF" id="PIRSF018266">
    <property type="entry name" value="FecR"/>
    <property type="match status" value="1"/>
</dbReference>
<dbReference type="PANTHER" id="PTHR30273">
    <property type="entry name" value="PERIPLASMIC SIGNAL SENSOR AND SIGMA FACTOR ACTIVATOR FECR-RELATED"/>
    <property type="match status" value="1"/>
</dbReference>
<dbReference type="InterPro" id="IPR006860">
    <property type="entry name" value="FecR"/>
</dbReference>
<evidence type="ECO:0000259" key="2">
    <source>
        <dbReference type="Pfam" id="PF04773"/>
    </source>
</evidence>
<keyword evidence="1" id="KW-0812">Transmembrane</keyword>
<accession>A0A1I2ZXZ9</accession>
<dbReference type="EMBL" id="FOPP01000012">
    <property type="protein sequence ID" value="SFH42648.1"/>
    <property type="molecule type" value="Genomic_DNA"/>
</dbReference>
<dbReference type="Gene3D" id="3.55.50.30">
    <property type="match status" value="1"/>
</dbReference>
<dbReference type="FunFam" id="2.60.120.1440:FF:000001">
    <property type="entry name" value="Putative anti-sigma factor"/>
    <property type="match status" value="1"/>
</dbReference>
<dbReference type="GO" id="GO:0016989">
    <property type="term" value="F:sigma factor antagonist activity"/>
    <property type="evidence" value="ECO:0007669"/>
    <property type="project" value="TreeGrafter"/>
</dbReference>
<evidence type="ECO:0000313" key="5">
    <source>
        <dbReference type="Proteomes" id="UP000199666"/>
    </source>
</evidence>
<dbReference type="RefSeq" id="WP_090997106.1">
    <property type="nucleotide sequence ID" value="NZ_FOPP01000012.1"/>
</dbReference>
<dbReference type="InterPro" id="IPR032508">
    <property type="entry name" value="FecR_C"/>
</dbReference>
<keyword evidence="1" id="KW-0472">Membrane</keyword>
<keyword evidence="1" id="KW-1133">Transmembrane helix</keyword>
<feature type="domain" description="Protein FecR C-terminal" evidence="3">
    <location>
        <begin position="308"/>
        <end position="376"/>
    </location>
</feature>
<dbReference type="Pfam" id="PF16344">
    <property type="entry name" value="FecR_C"/>
    <property type="match status" value="1"/>
</dbReference>
<dbReference type="InterPro" id="IPR012373">
    <property type="entry name" value="Ferrdict_sens_TM"/>
</dbReference>
<feature type="domain" description="FecR protein" evidence="2">
    <location>
        <begin position="171"/>
        <end position="267"/>
    </location>
</feature>
<evidence type="ECO:0000313" key="4">
    <source>
        <dbReference type="EMBL" id="SFH42648.1"/>
    </source>
</evidence>
<proteinExistence type="predicted"/>
<name>A0A1I2ZXZ9_9SPHI</name>
<evidence type="ECO:0000259" key="3">
    <source>
        <dbReference type="Pfam" id="PF16344"/>
    </source>
</evidence>
<gene>
    <name evidence="4" type="ORF">SAMN04489864_1125</name>
</gene>
<reference evidence="4 5" key="1">
    <citation type="submission" date="2016-10" db="EMBL/GenBank/DDBJ databases">
        <authorList>
            <person name="de Groot N.N."/>
        </authorList>
    </citation>
    <scope>NUCLEOTIDE SEQUENCE [LARGE SCALE GENOMIC DNA]</scope>
    <source>
        <strain evidence="4 5">DSM 18684</strain>
    </source>
</reference>
<dbReference type="PANTHER" id="PTHR30273:SF2">
    <property type="entry name" value="PROTEIN FECR"/>
    <property type="match status" value="1"/>
</dbReference>
<organism evidence="4 5">
    <name type="scientific">Pedobacter insulae</name>
    <dbReference type="NCBI Taxonomy" id="414048"/>
    <lineage>
        <taxon>Bacteria</taxon>
        <taxon>Pseudomonadati</taxon>
        <taxon>Bacteroidota</taxon>
        <taxon>Sphingobacteriia</taxon>
        <taxon>Sphingobacteriales</taxon>
        <taxon>Sphingobacteriaceae</taxon>
        <taxon>Pedobacter</taxon>
    </lineage>
</organism>
<evidence type="ECO:0000256" key="1">
    <source>
        <dbReference type="SAM" id="Phobius"/>
    </source>
</evidence>
<dbReference type="Gene3D" id="2.60.120.1440">
    <property type="match status" value="1"/>
</dbReference>
<protein>
    <submittedName>
        <fullName evidence="4">FecR protein</fullName>
    </submittedName>
</protein>
<dbReference type="OrthoDB" id="1099963at2"/>
<dbReference type="AlphaFoldDB" id="A0A1I2ZXZ9"/>
<feature type="transmembrane region" description="Helical" evidence="1">
    <location>
        <begin position="73"/>
        <end position="91"/>
    </location>
</feature>
<dbReference type="Pfam" id="PF04773">
    <property type="entry name" value="FecR"/>
    <property type="match status" value="1"/>
</dbReference>
<dbReference type="Proteomes" id="UP000199666">
    <property type="component" value="Unassembled WGS sequence"/>
</dbReference>
<keyword evidence="5" id="KW-1185">Reference proteome</keyword>
<sequence length="378" mass="42282">MKKQDIRSILERVSTGQGNADDEAVAKYWLHQLHQDDDAGHMAEELEEISTQMWESIVPPKIERRTAKLWPRWAAAAAVVIAVISGGYFYYRSQTSDTKSVAVYANDIAPGKNGATLTLANGQKIYVSDEKAGKLAEESGVSISKTADGQIIYEIASSPLSPRNDAVQYNTLSTTRGEQFQVRLPDGTLVFLNAESSLKYPTSFAKLDQRQVTLTGEGYFEVAKDKAHPFIVKTTAQEVEVLGTHFNVNAYINEPSIKTTLVEGSVRLRTVNNQQVILKPNEQGTVVSNDLKVSKIDIEPVIAWKNNKFFFEEVDITYIMRMVSRWYDVEVEYQGEIPKSKFAGSVSRYENISEVLKPLESTGKVNFKIQGRRIVVTK</sequence>